<comment type="cofactor">
    <cofactor evidence="11">
        <name>FAD</name>
        <dbReference type="ChEBI" id="CHEBI:57692"/>
    </cofactor>
    <text evidence="11">Binds 1 FAD per subunit.</text>
</comment>
<evidence type="ECO:0000256" key="9">
    <source>
        <dbReference type="ARBA" id="ARBA00049142"/>
    </source>
</evidence>
<dbReference type="InterPro" id="IPR016156">
    <property type="entry name" value="FAD/NAD-linked_Rdtase_dimer_sf"/>
</dbReference>
<dbReference type="GeneID" id="97241338"/>
<dbReference type="GO" id="GO:0050661">
    <property type="term" value="F:NADP binding"/>
    <property type="evidence" value="ECO:0007669"/>
    <property type="project" value="InterPro"/>
</dbReference>
<dbReference type="InterPro" id="IPR036188">
    <property type="entry name" value="FAD/NAD-bd_sf"/>
</dbReference>
<dbReference type="FunFam" id="3.50.50.60:FF:000051">
    <property type="entry name" value="Glutathione reductase"/>
    <property type="match status" value="1"/>
</dbReference>
<comment type="function">
    <text evidence="14">Catalyzes the reduction of glutathione disulfide (GSSG) to reduced glutathione (GSH).</text>
</comment>
<keyword evidence="6 13" id="KW-0560">Oxidoreductase</keyword>
<dbReference type="PANTHER" id="PTHR42737:SF2">
    <property type="entry name" value="GLUTATHIONE REDUCTASE"/>
    <property type="match status" value="1"/>
</dbReference>
<feature type="binding site" evidence="11">
    <location>
        <begin position="172"/>
        <end position="179"/>
    </location>
    <ligand>
        <name>NAD(+)</name>
        <dbReference type="ChEBI" id="CHEBI:57540"/>
    </ligand>
</feature>
<feature type="active site" description="Proton acceptor" evidence="10">
    <location>
        <position position="433"/>
    </location>
</feature>
<dbReference type="InterPro" id="IPR004099">
    <property type="entry name" value="Pyr_nucl-diS_OxRdtase_dimer"/>
</dbReference>
<dbReference type="PRINTS" id="PR00368">
    <property type="entry name" value="FADPNR"/>
</dbReference>
<evidence type="ECO:0000259" key="16">
    <source>
        <dbReference type="Pfam" id="PF07992"/>
    </source>
</evidence>
<comment type="caution">
    <text evidence="17">The sequence shown here is derived from an EMBL/GenBank/DDBJ whole genome shotgun (WGS) entry which is preliminary data.</text>
</comment>
<comment type="subunit">
    <text evidence="2">Homodimer.</text>
</comment>
<keyword evidence="8 13" id="KW-0676">Redox-active center</keyword>
<sequence length="449" mass="48834">MYDYDLLTIGAGSGGVAGSRRAAEYGARVAIVEAGRVGGTCVLRGCVPKKLLVYGAHFRDEIEDARGFGWTIEGASHDWGALIRTKNRELERLEGIYETMLANSGVTVLRGRGRVTGPHEVEVDGRTVTAERILIATGGHAYLPKIPGIEHVITSDEALDLTERPERLVIIGGGYIATEFASIFSTLGTQTTLVLRGDRILRGFDADIRTAVEGEMQARGIGFRTGVEPVRIDRLADGFAVTLTSGEVLEADRVMFATGRVPNTAGLGLEEVGVHIRENGAIVVNDRYETQLRSILAVGDVTDRFQLTPVAIAEARSLAERLYNDNNYRLRYDTLPTAVFCTPQVGTVGLTEEAARRMYASIRIYRARFRPMKHTLTGRETRVLMKLVVDGASDRVLGAHMVGDDAAEIIQSLAVAITCGATKKQFDETIALHPSAAEEFVTMRSPVKD</sequence>
<feature type="binding site" evidence="11">
    <location>
        <position position="113"/>
    </location>
    <ligand>
        <name>FAD</name>
        <dbReference type="ChEBI" id="CHEBI:57692"/>
    </ligand>
</feature>
<comment type="catalytic activity">
    <reaction evidence="9 14">
        <text>2 glutathione + NADP(+) = glutathione disulfide + NADPH + H(+)</text>
        <dbReference type="Rhea" id="RHEA:11740"/>
        <dbReference type="ChEBI" id="CHEBI:15378"/>
        <dbReference type="ChEBI" id="CHEBI:57783"/>
        <dbReference type="ChEBI" id="CHEBI:57925"/>
        <dbReference type="ChEBI" id="CHEBI:58297"/>
        <dbReference type="ChEBI" id="CHEBI:58349"/>
        <dbReference type="EC" id="1.8.1.7"/>
    </reaction>
</comment>
<gene>
    <name evidence="17" type="ORF">AUP44_16270</name>
</gene>
<evidence type="ECO:0000256" key="14">
    <source>
        <dbReference type="RuleBase" id="RU365040"/>
    </source>
</evidence>
<evidence type="ECO:0000256" key="11">
    <source>
        <dbReference type="PIRSR" id="PIRSR000350-3"/>
    </source>
</evidence>
<keyword evidence="7" id="KW-1015">Disulfide bond</keyword>
<dbReference type="RefSeq" id="WP_062769819.1">
    <property type="nucleotide sequence ID" value="NZ_CP121027.1"/>
</dbReference>
<dbReference type="GO" id="GO:0050660">
    <property type="term" value="F:flavin adenine dinucleotide binding"/>
    <property type="evidence" value="ECO:0007669"/>
    <property type="project" value="InterPro"/>
</dbReference>
<organism evidence="17 18">
    <name type="scientific">Tistrella mobilis</name>
    <dbReference type="NCBI Taxonomy" id="171437"/>
    <lineage>
        <taxon>Bacteria</taxon>
        <taxon>Pseudomonadati</taxon>
        <taxon>Pseudomonadota</taxon>
        <taxon>Alphaproteobacteria</taxon>
        <taxon>Geminicoccales</taxon>
        <taxon>Geminicoccaceae</taxon>
        <taxon>Tistrella</taxon>
    </lineage>
</organism>
<evidence type="ECO:0000256" key="7">
    <source>
        <dbReference type="ARBA" id="ARBA00023157"/>
    </source>
</evidence>
<dbReference type="AlphaFoldDB" id="A0A162JRE9"/>
<dbReference type="PIRSF" id="PIRSF000350">
    <property type="entry name" value="Mercury_reductase_MerA"/>
    <property type="match status" value="1"/>
</dbReference>
<dbReference type="Gene3D" id="3.30.390.30">
    <property type="match status" value="1"/>
</dbReference>
<evidence type="ECO:0000313" key="18">
    <source>
        <dbReference type="Proteomes" id="UP000075787"/>
    </source>
</evidence>
<reference evidence="17 18" key="1">
    <citation type="submission" date="2015-12" db="EMBL/GenBank/DDBJ databases">
        <title>Genome sequence of Tistrella mobilis MCCC 1A02139.</title>
        <authorList>
            <person name="Lu L."/>
            <person name="Lai Q."/>
            <person name="Shao Z."/>
            <person name="Qian P."/>
        </authorList>
    </citation>
    <scope>NUCLEOTIDE SEQUENCE [LARGE SCALE GENOMIC DNA]</scope>
    <source>
        <strain evidence="17 18">MCCC 1A02139</strain>
    </source>
</reference>
<evidence type="ECO:0000259" key="15">
    <source>
        <dbReference type="Pfam" id="PF02852"/>
    </source>
</evidence>
<dbReference type="GO" id="GO:0004362">
    <property type="term" value="F:glutathione-disulfide reductase (NADPH) activity"/>
    <property type="evidence" value="ECO:0007669"/>
    <property type="project" value="UniProtKB-EC"/>
</dbReference>
<dbReference type="Gene3D" id="3.50.50.60">
    <property type="entry name" value="FAD/NAD(P)-binding domain"/>
    <property type="match status" value="2"/>
</dbReference>
<keyword evidence="11" id="KW-0547">Nucleotide-binding</keyword>
<dbReference type="GO" id="GO:0045454">
    <property type="term" value="P:cell redox homeostasis"/>
    <property type="evidence" value="ECO:0007669"/>
    <property type="project" value="InterPro"/>
</dbReference>
<dbReference type="Pfam" id="PF02852">
    <property type="entry name" value="Pyr_redox_dim"/>
    <property type="match status" value="1"/>
</dbReference>
<protein>
    <recommendedName>
        <fullName evidence="14">Glutathione reductase</fullName>
        <shortName evidence="14">GRase</shortName>
        <ecNumber evidence="14">1.8.1.7</ecNumber>
    </recommendedName>
</protein>
<dbReference type="NCBIfam" id="NF004776">
    <property type="entry name" value="PRK06116.1"/>
    <property type="match status" value="1"/>
</dbReference>
<proteinExistence type="inferred from homology"/>
<comment type="similarity">
    <text evidence="1 13">Belongs to the class-I pyridine nucleotide-disulfide oxidoreductase family.</text>
</comment>
<dbReference type="NCBIfam" id="TIGR01424">
    <property type="entry name" value="gluta_reduc_2"/>
    <property type="match status" value="1"/>
</dbReference>
<evidence type="ECO:0000313" key="17">
    <source>
        <dbReference type="EMBL" id="KYO49718.1"/>
    </source>
</evidence>
<dbReference type="Pfam" id="PF07992">
    <property type="entry name" value="Pyr_redox_2"/>
    <property type="match status" value="1"/>
</dbReference>
<evidence type="ECO:0000256" key="12">
    <source>
        <dbReference type="PIRSR" id="PIRSR000350-4"/>
    </source>
</evidence>
<feature type="domain" description="Pyridine nucleotide-disulphide oxidoreductase dimerisation" evidence="15">
    <location>
        <begin position="336"/>
        <end position="443"/>
    </location>
</feature>
<dbReference type="GO" id="GO:0034599">
    <property type="term" value="P:cellular response to oxidative stress"/>
    <property type="evidence" value="ECO:0007669"/>
    <property type="project" value="TreeGrafter"/>
</dbReference>
<evidence type="ECO:0000256" key="2">
    <source>
        <dbReference type="ARBA" id="ARBA00011738"/>
    </source>
</evidence>
<dbReference type="PANTHER" id="PTHR42737">
    <property type="entry name" value="GLUTATHIONE REDUCTASE"/>
    <property type="match status" value="1"/>
</dbReference>
<evidence type="ECO:0000256" key="3">
    <source>
        <dbReference type="ARBA" id="ARBA00022630"/>
    </source>
</evidence>
<dbReference type="InterPro" id="IPR023753">
    <property type="entry name" value="FAD/NAD-binding_dom"/>
</dbReference>
<feature type="binding site" evidence="11">
    <location>
        <position position="300"/>
    </location>
    <ligand>
        <name>FAD</name>
        <dbReference type="ChEBI" id="CHEBI:57692"/>
    </ligand>
</feature>
<dbReference type="EC" id="1.8.1.7" evidence="14"/>
<evidence type="ECO:0000256" key="8">
    <source>
        <dbReference type="ARBA" id="ARBA00023284"/>
    </source>
</evidence>
<accession>A0A162JRE9</accession>
<dbReference type="InterPro" id="IPR046952">
    <property type="entry name" value="GSHR/TRXR-like"/>
</dbReference>
<dbReference type="InterPro" id="IPR001100">
    <property type="entry name" value="Pyr_nuc-diS_OxRdtase"/>
</dbReference>
<evidence type="ECO:0000256" key="1">
    <source>
        <dbReference type="ARBA" id="ARBA00007532"/>
    </source>
</evidence>
<evidence type="ECO:0000256" key="10">
    <source>
        <dbReference type="PIRSR" id="PIRSR000350-2"/>
    </source>
</evidence>
<dbReference type="GO" id="GO:0005829">
    <property type="term" value="C:cytosol"/>
    <property type="evidence" value="ECO:0007669"/>
    <property type="project" value="TreeGrafter"/>
</dbReference>
<feature type="domain" description="FAD/NAD(P)-binding" evidence="16">
    <location>
        <begin position="4"/>
        <end position="315"/>
    </location>
</feature>
<dbReference type="InterPro" id="IPR006324">
    <property type="entry name" value="GSHR"/>
</dbReference>
<evidence type="ECO:0000256" key="6">
    <source>
        <dbReference type="ARBA" id="ARBA00023002"/>
    </source>
</evidence>
<dbReference type="PROSITE" id="PS00076">
    <property type="entry name" value="PYRIDINE_REDOX_1"/>
    <property type="match status" value="1"/>
</dbReference>
<dbReference type="InterPro" id="IPR012999">
    <property type="entry name" value="Pyr_OxRdtase_I_AS"/>
</dbReference>
<evidence type="ECO:0000256" key="4">
    <source>
        <dbReference type="ARBA" id="ARBA00022827"/>
    </source>
</evidence>
<dbReference type="SUPFAM" id="SSF51905">
    <property type="entry name" value="FAD/NAD(P)-binding domain"/>
    <property type="match status" value="1"/>
</dbReference>
<keyword evidence="11" id="KW-0520">NAD</keyword>
<keyword evidence="5 14" id="KW-0521">NADP</keyword>
<dbReference type="OrthoDB" id="9764616at2"/>
<feature type="disulfide bond" description="Redox-active" evidence="12">
    <location>
        <begin position="41"/>
        <end position="46"/>
    </location>
</feature>
<dbReference type="PRINTS" id="PR00411">
    <property type="entry name" value="PNDRDTASEI"/>
</dbReference>
<name>A0A162JRE9_9PROT</name>
<dbReference type="GO" id="GO:0006749">
    <property type="term" value="P:glutathione metabolic process"/>
    <property type="evidence" value="ECO:0007669"/>
    <property type="project" value="InterPro"/>
</dbReference>
<keyword evidence="4 11" id="KW-0274">FAD</keyword>
<feature type="binding site" evidence="11">
    <location>
        <position position="259"/>
    </location>
    <ligand>
        <name>NAD(+)</name>
        <dbReference type="ChEBI" id="CHEBI:57540"/>
    </ligand>
</feature>
<dbReference type="Proteomes" id="UP000075787">
    <property type="component" value="Unassembled WGS sequence"/>
</dbReference>
<evidence type="ECO:0000256" key="5">
    <source>
        <dbReference type="ARBA" id="ARBA00022857"/>
    </source>
</evidence>
<keyword evidence="3 13" id="KW-0285">Flavoprotein</keyword>
<feature type="binding site" evidence="11">
    <location>
        <position position="50"/>
    </location>
    <ligand>
        <name>FAD</name>
        <dbReference type="ChEBI" id="CHEBI:57692"/>
    </ligand>
</feature>
<dbReference type="SUPFAM" id="SSF55424">
    <property type="entry name" value="FAD/NAD-linked reductases, dimerisation (C-terminal) domain"/>
    <property type="match status" value="1"/>
</dbReference>
<dbReference type="EMBL" id="LPZR01000218">
    <property type="protein sequence ID" value="KYO49718.1"/>
    <property type="molecule type" value="Genomic_DNA"/>
</dbReference>
<evidence type="ECO:0000256" key="13">
    <source>
        <dbReference type="RuleBase" id="RU003691"/>
    </source>
</evidence>